<reference evidence="5" key="3">
    <citation type="submission" date="2015-06" db="UniProtKB">
        <authorList>
            <consortium name="EnsemblMetazoa"/>
        </authorList>
    </citation>
    <scope>IDENTIFICATION</scope>
</reference>
<keyword evidence="1" id="KW-1133">Transmembrane helix</keyword>
<dbReference type="InterPro" id="IPR004046">
    <property type="entry name" value="GST_C"/>
</dbReference>
<dbReference type="Pfam" id="PF02798">
    <property type="entry name" value="GST_N"/>
    <property type="match status" value="1"/>
</dbReference>
<feature type="domain" description="GST N-terminal" evidence="2">
    <location>
        <begin position="51"/>
        <end position="135"/>
    </location>
</feature>
<evidence type="ECO:0000313" key="4">
    <source>
        <dbReference type="EMBL" id="ELT87050.1"/>
    </source>
</evidence>
<dbReference type="SFLD" id="SFLDS00019">
    <property type="entry name" value="Glutathione_Transferase_(cytos"/>
    <property type="match status" value="1"/>
</dbReference>
<gene>
    <name evidence="4" type="ORF">CAPTEDRAFT_221061</name>
</gene>
<dbReference type="InterPro" id="IPR050213">
    <property type="entry name" value="GST_superfamily"/>
</dbReference>
<dbReference type="AlphaFoldDB" id="R7T6Q0"/>
<dbReference type="Gene3D" id="3.40.30.10">
    <property type="entry name" value="Glutaredoxin"/>
    <property type="match status" value="1"/>
</dbReference>
<dbReference type="OrthoDB" id="4951845at2759"/>
<dbReference type="InterPro" id="IPR010987">
    <property type="entry name" value="Glutathione-S-Trfase_C-like"/>
</dbReference>
<dbReference type="CDD" id="cd03039">
    <property type="entry name" value="GST_N_Sigma_like"/>
    <property type="match status" value="1"/>
</dbReference>
<dbReference type="HOGENOM" id="CLU_039475_2_1_1"/>
<proteinExistence type="predicted"/>
<dbReference type="GO" id="GO:0006749">
    <property type="term" value="P:glutathione metabolic process"/>
    <property type="evidence" value="ECO:0007669"/>
    <property type="project" value="TreeGrafter"/>
</dbReference>
<name>R7T6Q0_CAPTE</name>
<dbReference type="PROSITE" id="PS50405">
    <property type="entry name" value="GST_CTER"/>
    <property type="match status" value="1"/>
</dbReference>
<dbReference type="EMBL" id="AMQN01016087">
    <property type="status" value="NOT_ANNOTATED_CDS"/>
    <property type="molecule type" value="Genomic_DNA"/>
</dbReference>
<reference evidence="6" key="1">
    <citation type="submission" date="2012-12" db="EMBL/GenBank/DDBJ databases">
        <authorList>
            <person name="Hellsten U."/>
            <person name="Grimwood J."/>
            <person name="Chapman J.A."/>
            <person name="Shapiro H."/>
            <person name="Aerts A."/>
            <person name="Otillar R.P."/>
            <person name="Terry A.Y."/>
            <person name="Boore J.L."/>
            <person name="Simakov O."/>
            <person name="Marletaz F."/>
            <person name="Cho S.-J."/>
            <person name="Edsinger-Gonzales E."/>
            <person name="Havlak P."/>
            <person name="Kuo D.-H."/>
            <person name="Larsson T."/>
            <person name="Lv J."/>
            <person name="Arendt D."/>
            <person name="Savage R."/>
            <person name="Osoegawa K."/>
            <person name="de Jong P."/>
            <person name="Lindberg D.R."/>
            <person name="Seaver E.C."/>
            <person name="Weisblat D.A."/>
            <person name="Putnam N.H."/>
            <person name="Grigoriev I.V."/>
            <person name="Rokhsar D.S."/>
        </authorList>
    </citation>
    <scope>NUCLEOTIDE SEQUENCE</scope>
    <source>
        <strain evidence="6">I ESC-2004</strain>
    </source>
</reference>
<evidence type="ECO:0000313" key="5">
    <source>
        <dbReference type="EnsemblMetazoa" id="CapteP221061"/>
    </source>
</evidence>
<evidence type="ECO:0000256" key="1">
    <source>
        <dbReference type="SAM" id="Phobius"/>
    </source>
</evidence>
<dbReference type="PANTHER" id="PTHR11571">
    <property type="entry name" value="GLUTATHIONE S-TRANSFERASE"/>
    <property type="match status" value="1"/>
</dbReference>
<dbReference type="EMBL" id="KB312526">
    <property type="protein sequence ID" value="ELT87050.1"/>
    <property type="molecule type" value="Genomic_DNA"/>
</dbReference>
<keyword evidence="6" id="KW-1185">Reference proteome</keyword>
<dbReference type="PANTHER" id="PTHR11571:SF141">
    <property type="entry name" value="GLUTATHIONE S-TRANSFERASE"/>
    <property type="match status" value="1"/>
</dbReference>
<evidence type="ECO:0000313" key="6">
    <source>
        <dbReference type="Proteomes" id="UP000014760"/>
    </source>
</evidence>
<organism evidence="4">
    <name type="scientific">Capitella teleta</name>
    <name type="common">Polychaete worm</name>
    <dbReference type="NCBI Taxonomy" id="283909"/>
    <lineage>
        <taxon>Eukaryota</taxon>
        <taxon>Metazoa</taxon>
        <taxon>Spiralia</taxon>
        <taxon>Lophotrochozoa</taxon>
        <taxon>Annelida</taxon>
        <taxon>Polychaeta</taxon>
        <taxon>Sedentaria</taxon>
        <taxon>Scolecida</taxon>
        <taxon>Capitellidae</taxon>
        <taxon>Capitella</taxon>
    </lineage>
</organism>
<dbReference type="InterPro" id="IPR036282">
    <property type="entry name" value="Glutathione-S-Trfase_C_sf"/>
</dbReference>
<dbReference type="Pfam" id="PF14497">
    <property type="entry name" value="GST_C_3"/>
    <property type="match status" value="1"/>
</dbReference>
<dbReference type="OMA" id="ATGMECD"/>
<dbReference type="EnsemblMetazoa" id="CapteT221061">
    <property type="protein sequence ID" value="CapteP221061"/>
    <property type="gene ID" value="CapteG221061"/>
</dbReference>
<dbReference type="InterPro" id="IPR004045">
    <property type="entry name" value="Glutathione_S-Trfase_N"/>
</dbReference>
<evidence type="ECO:0000259" key="2">
    <source>
        <dbReference type="PROSITE" id="PS50404"/>
    </source>
</evidence>
<dbReference type="SUPFAM" id="SSF47616">
    <property type="entry name" value="GST C-terminal domain-like"/>
    <property type="match status" value="1"/>
</dbReference>
<reference evidence="4 6" key="2">
    <citation type="journal article" date="2013" name="Nature">
        <title>Insights into bilaterian evolution from three spiralian genomes.</title>
        <authorList>
            <person name="Simakov O."/>
            <person name="Marletaz F."/>
            <person name="Cho S.J."/>
            <person name="Edsinger-Gonzales E."/>
            <person name="Havlak P."/>
            <person name="Hellsten U."/>
            <person name="Kuo D.H."/>
            <person name="Larsson T."/>
            <person name="Lv J."/>
            <person name="Arendt D."/>
            <person name="Savage R."/>
            <person name="Osoegawa K."/>
            <person name="de Jong P."/>
            <person name="Grimwood J."/>
            <person name="Chapman J.A."/>
            <person name="Shapiro H."/>
            <person name="Aerts A."/>
            <person name="Otillar R.P."/>
            <person name="Terry A.Y."/>
            <person name="Boore J.L."/>
            <person name="Grigoriev I.V."/>
            <person name="Lindberg D.R."/>
            <person name="Seaver E.C."/>
            <person name="Weisblat D.A."/>
            <person name="Putnam N.H."/>
            <person name="Rokhsar D.S."/>
        </authorList>
    </citation>
    <scope>NUCLEOTIDE SEQUENCE</scope>
    <source>
        <strain evidence="4 6">I ESC-2004</strain>
    </source>
</reference>
<dbReference type="GO" id="GO:0005829">
    <property type="term" value="C:cytosol"/>
    <property type="evidence" value="ECO:0007669"/>
    <property type="project" value="TreeGrafter"/>
</dbReference>
<evidence type="ECO:0000259" key="3">
    <source>
        <dbReference type="PROSITE" id="PS50405"/>
    </source>
</evidence>
<feature type="transmembrane region" description="Helical" evidence="1">
    <location>
        <begin position="6"/>
        <end position="23"/>
    </location>
</feature>
<accession>R7T6Q0</accession>
<protein>
    <recommendedName>
        <fullName evidence="7">Glutathione transferase</fullName>
    </recommendedName>
</protein>
<dbReference type="STRING" id="283909.R7T6Q0"/>
<evidence type="ECO:0008006" key="7">
    <source>
        <dbReference type="Google" id="ProtNLM"/>
    </source>
</evidence>
<dbReference type="Proteomes" id="UP000014760">
    <property type="component" value="Unassembled WGS sequence"/>
</dbReference>
<keyword evidence="1" id="KW-0472">Membrane</keyword>
<dbReference type="InterPro" id="IPR036249">
    <property type="entry name" value="Thioredoxin-like_sf"/>
</dbReference>
<dbReference type="GO" id="GO:0004364">
    <property type="term" value="F:glutathione transferase activity"/>
    <property type="evidence" value="ECO:0007669"/>
    <property type="project" value="TreeGrafter"/>
</dbReference>
<keyword evidence="1" id="KW-0812">Transmembrane</keyword>
<dbReference type="InterPro" id="IPR040079">
    <property type="entry name" value="Glutathione_S-Trfase"/>
</dbReference>
<feature type="domain" description="GST C-terminal" evidence="3">
    <location>
        <begin position="136"/>
        <end position="275"/>
    </location>
</feature>
<dbReference type="PROSITE" id="PS50404">
    <property type="entry name" value="GST_NTER"/>
    <property type="match status" value="1"/>
</dbReference>
<dbReference type="SUPFAM" id="SSF52833">
    <property type="entry name" value="Thioredoxin-like"/>
    <property type="match status" value="1"/>
</dbReference>
<dbReference type="Gene3D" id="1.20.1050.10">
    <property type="match status" value="1"/>
</dbReference>
<sequence length="284" mass="32547">MANSNILLQVSFTFFAAFLSVYYSGKGHLINRFVSEIIHGKSGCCPVPDVGNVTLHYFTLRERAEAIRFLLEDSQIPYKEINFNDESWPAQKAWGLESGLYTFGQVPAISTSTGVNLVQSHVILRYLGRSVGLDCDCDELHVCDTLAAGVEDFHAALSRLIWDEDFSLEQRDAYMNKTMPMWLSYFEKLAPSLANLETAFFLGDRLTWVDFLVFYVLENNVEFCQHSFGNNKVLVVDALEKFPKLAHFYRLMSKRPRLSKYIRSKRRIPFTVPYIPKQLRAVNA</sequence>